<evidence type="ECO:0000313" key="3">
    <source>
        <dbReference type="Proteomes" id="UP000473826"/>
    </source>
</evidence>
<accession>A0A7D8V1S4</accession>
<reference evidence="2 3" key="1">
    <citation type="journal article" date="2019" name="PLoS Genet.">
        <title>Convergent evolution of linked mating-type loci in basidiomycete fungi.</title>
        <authorList>
            <person name="Sun S."/>
            <person name="Coelho M.A."/>
            <person name="Heitman J."/>
            <person name="Nowrousian M."/>
        </authorList>
    </citation>
    <scope>NUCLEOTIDE SEQUENCE [LARGE SCALE GENOMIC DNA]</scope>
    <source>
        <strain evidence="2 3">CBS 4282</strain>
    </source>
</reference>
<feature type="region of interest" description="Disordered" evidence="1">
    <location>
        <begin position="79"/>
        <end position="98"/>
    </location>
</feature>
<keyword evidence="3" id="KW-1185">Reference proteome</keyword>
<evidence type="ECO:0000256" key="1">
    <source>
        <dbReference type="SAM" id="MobiDB-lite"/>
    </source>
</evidence>
<organism evidence="2 3">
    <name type="scientific">Vanrija humicola</name>
    <name type="common">Yeast</name>
    <name type="synonym">Cryptococcus humicola</name>
    <dbReference type="NCBI Taxonomy" id="5417"/>
    <lineage>
        <taxon>Eukaryota</taxon>
        <taxon>Fungi</taxon>
        <taxon>Dikarya</taxon>
        <taxon>Basidiomycota</taxon>
        <taxon>Agaricomycotina</taxon>
        <taxon>Tremellomycetes</taxon>
        <taxon>Trichosporonales</taxon>
        <taxon>Trichosporonaceae</taxon>
        <taxon>Vanrija</taxon>
    </lineage>
</organism>
<sequence>MSLVELVLPKRLSPSMPASARSWRRGQRRPLQTLPPRLSRRWRRGRRPNPSAILSETLSDHFETSGKDKSRATATKCLRCVPSKPPSGRMWPRRARRS</sequence>
<dbReference type="Proteomes" id="UP000473826">
    <property type="component" value="Unassembled WGS sequence"/>
</dbReference>
<dbReference type="EMBL" id="QKWK01000005">
    <property type="protein sequence ID" value="TXT10646.1"/>
    <property type="molecule type" value="Genomic_DNA"/>
</dbReference>
<protein>
    <submittedName>
        <fullName evidence="2">Uncharacterized protein</fullName>
    </submittedName>
</protein>
<gene>
    <name evidence="2" type="ORF">VHUM_02151</name>
</gene>
<feature type="compositionally biased region" description="Basic residues" evidence="1">
    <location>
        <begin position="38"/>
        <end position="47"/>
    </location>
</feature>
<proteinExistence type="predicted"/>
<name>A0A7D8V1S4_VANHU</name>
<comment type="caution">
    <text evidence="2">The sequence shown here is derived from an EMBL/GenBank/DDBJ whole genome shotgun (WGS) entry which is preliminary data.</text>
</comment>
<dbReference type="AlphaFoldDB" id="A0A7D8V1S4"/>
<evidence type="ECO:0000313" key="2">
    <source>
        <dbReference type="EMBL" id="TXT10646.1"/>
    </source>
</evidence>
<feature type="region of interest" description="Disordered" evidence="1">
    <location>
        <begin position="15"/>
        <end position="52"/>
    </location>
</feature>